<keyword evidence="3 7" id="KW-0641">Proline biosynthesis</keyword>
<comment type="catalytic activity">
    <reaction evidence="6 7">
        <text>L-glutamate 5-semialdehyde + phosphate + NADP(+) = L-glutamyl 5-phosphate + NADPH + H(+)</text>
        <dbReference type="Rhea" id="RHEA:19541"/>
        <dbReference type="ChEBI" id="CHEBI:15378"/>
        <dbReference type="ChEBI" id="CHEBI:43474"/>
        <dbReference type="ChEBI" id="CHEBI:57783"/>
        <dbReference type="ChEBI" id="CHEBI:58066"/>
        <dbReference type="ChEBI" id="CHEBI:58274"/>
        <dbReference type="ChEBI" id="CHEBI:58349"/>
        <dbReference type="EC" id="1.2.1.41"/>
    </reaction>
</comment>
<dbReference type="PANTHER" id="PTHR11063">
    <property type="entry name" value="GLUTAMATE SEMIALDEHYDE DEHYDROGENASE"/>
    <property type="match status" value="1"/>
</dbReference>
<dbReference type="NCBIfam" id="TIGR00407">
    <property type="entry name" value="proA"/>
    <property type="match status" value="1"/>
</dbReference>
<reference evidence="9" key="1">
    <citation type="submission" date="2023-08" db="EMBL/GenBank/DDBJ databases">
        <title>Comparative genomics and taxonomic characterization of three novel marine species of genus Marivirga.</title>
        <authorList>
            <person name="Muhammad N."/>
            <person name="Kim S.-G."/>
        </authorList>
    </citation>
    <scope>NUCLEOTIDE SEQUENCE</scope>
    <source>
        <strain evidence="9">BKB1-2</strain>
    </source>
</reference>
<keyword evidence="4 7" id="KW-0521">NADP</keyword>
<dbReference type="GO" id="GO:0005737">
    <property type="term" value="C:cytoplasm"/>
    <property type="evidence" value="ECO:0007669"/>
    <property type="project" value="UniProtKB-SubCell"/>
</dbReference>
<dbReference type="InterPro" id="IPR012134">
    <property type="entry name" value="Glu-5-SA_DH"/>
</dbReference>
<dbReference type="InterPro" id="IPR015590">
    <property type="entry name" value="Aldehyde_DH_dom"/>
</dbReference>
<sequence>MKLLNTEIKNAVLQSMIDNLDKEREAIIAANKKDLDAFNRDDQALYDRLVVDSAKVDDMIRAVKEVKDQDDPVGNVISEDTLENGLNITNKTAPFGTIMIIYESRPDVTIEAAVLAFKANNKILLKGGKEAHNSNEELVKCWHKSLKENGLEEDWIQYLKMDRPTTQEFLRNPDQPLDLIVPRGGERLIDFVKEHAKCAVLVSGRGNNFAYVAPDADMEKVIPVIVNAKTDKISGCNALDKILVDENHPKFEETLKTIEKELTDKGVHIVASDKVINSLETNDKIDSEDVWYEEFLAMKAAMTSVNGLDDAIDFINKYSGGHSNTILTETKEDAEKFMEQVDSAAVYHNASTRFTDGGQMGVGAELAISTDKLHHRGPLGLKQLVTNKYYVLGSGQIRK</sequence>
<keyword evidence="7" id="KW-0963">Cytoplasm</keyword>
<evidence type="ECO:0000256" key="6">
    <source>
        <dbReference type="ARBA" id="ARBA00049024"/>
    </source>
</evidence>
<dbReference type="HAMAP" id="MF_00412">
    <property type="entry name" value="ProA"/>
    <property type="match status" value="1"/>
</dbReference>
<dbReference type="InterPro" id="IPR016162">
    <property type="entry name" value="Ald_DH_N"/>
</dbReference>
<dbReference type="EC" id="1.2.1.41" evidence="7"/>
<dbReference type="GO" id="GO:0050661">
    <property type="term" value="F:NADP binding"/>
    <property type="evidence" value="ECO:0007669"/>
    <property type="project" value="InterPro"/>
</dbReference>
<dbReference type="Proteomes" id="UP001232019">
    <property type="component" value="Chromosome"/>
</dbReference>
<dbReference type="KEGG" id="marp:QYS47_05350"/>
<dbReference type="Pfam" id="PF00171">
    <property type="entry name" value="Aldedh"/>
    <property type="match status" value="1"/>
</dbReference>
<dbReference type="PANTHER" id="PTHR11063:SF8">
    <property type="entry name" value="DELTA-1-PYRROLINE-5-CARBOXYLATE SYNTHASE"/>
    <property type="match status" value="1"/>
</dbReference>
<organism evidence="9">
    <name type="scientific">Marivirga arenosa</name>
    <dbReference type="NCBI Taxonomy" id="3059076"/>
    <lineage>
        <taxon>Bacteria</taxon>
        <taxon>Pseudomonadati</taxon>
        <taxon>Bacteroidota</taxon>
        <taxon>Cytophagia</taxon>
        <taxon>Cytophagales</taxon>
        <taxon>Marivirgaceae</taxon>
        <taxon>Marivirga</taxon>
    </lineage>
</organism>
<comment type="subcellular location">
    <subcellularLocation>
        <location evidence="7">Cytoplasm</location>
    </subcellularLocation>
</comment>
<evidence type="ECO:0000259" key="8">
    <source>
        <dbReference type="Pfam" id="PF00171"/>
    </source>
</evidence>
<dbReference type="Gene3D" id="3.40.309.10">
    <property type="entry name" value="Aldehyde Dehydrogenase, Chain A, domain 2"/>
    <property type="match status" value="1"/>
</dbReference>
<dbReference type="SUPFAM" id="SSF53720">
    <property type="entry name" value="ALDH-like"/>
    <property type="match status" value="1"/>
</dbReference>
<evidence type="ECO:0000256" key="7">
    <source>
        <dbReference type="HAMAP-Rule" id="MF_00412"/>
    </source>
</evidence>
<evidence type="ECO:0000256" key="1">
    <source>
        <dbReference type="ARBA" id="ARBA00004985"/>
    </source>
</evidence>
<gene>
    <name evidence="7" type="primary">proA</name>
    <name evidence="9" type="ORF">QYS47_05350</name>
</gene>
<dbReference type="InterPro" id="IPR016161">
    <property type="entry name" value="Ald_DH/histidinol_DH"/>
</dbReference>
<comment type="pathway">
    <text evidence="1 7">Amino-acid biosynthesis; L-proline biosynthesis; L-glutamate 5-semialdehyde from L-glutamate: step 2/2.</text>
</comment>
<dbReference type="InterPro" id="IPR016163">
    <property type="entry name" value="Ald_DH_C"/>
</dbReference>
<comment type="similarity">
    <text evidence="7">Belongs to the gamma-glutamyl phosphate reductase family.</text>
</comment>
<dbReference type="RefSeq" id="WP_322348066.1">
    <property type="nucleotide sequence ID" value="NZ_CP129968.2"/>
</dbReference>
<dbReference type="EMBL" id="CP129968">
    <property type="protein sequence ID" value="WKK83078.2"/>
    <property type="molecule type" value="Genomic_DNA"/>
</dbReference>
<dbReference type="InterPro" id="IPR000965">
    <property type="entry name" value="GPR_dom"/>
</dbReference>
<keyword evidence="2 7" id="KW-0028">Amino-acid biosynthesis</keyword>
<name>A0AA49GF28_9BACT</name>
<dbReference type="GO" id="GO:0004350">
    <property type="term" value="F:glutamate-5-semialdehyde dehydrogenase activity"/>
    <property type="evidence" value="ECO:0007669"/>
    <property type="project" value="UniProtKB-UniRule"/>
</dbReference>
<evidence type="ECO:0000313" key="9">
    <source>
        <dbReference type="EMBL" id="WKK83078.2"/>
    </source>
</evidence>
<dbReference type="GO" id="GO:0055129">
    <property type="term" value="P:L-proline biosynthetic process"/>
    <property type="evidence" value="ECO:0007669"/>
    <property type="project" value="UniProtKB-UniRule"/>
</dbReference>
<dbReference type="PIRSF" id="PIRSF000151">
    <property type="entry name" value="GPR"/>
    <property type="match status" value="1"/>
</dbReference>
<dbReference type="AlphaFoldDB" id="A0AA49GF28"/>
<evidence type="ECO:0000256" key="2">
    <source>
        <dbReference type="ARBA" id="ARBA00022605"/>
    </source>
</evidence>
<dbReference type="CDD" id="cd07079">
    <property type="entry name" value="ALDH_F18-19_ProA-GPR"/>
    <property type="match status" value="1"/>
</dbReference>
<keyword evidence="5 7" id="KW-0560">Oxidoreductase</keyword>
<protein>
    <recommendedName>
        <fullName evidence="7">Gamma-glutamyl phosphate reductase</fullName>
        <shortName evidence="7">GPR</shortName>
        <ecNumber evidence="7">1.2.1.41</ecNumber>
    </recommendedName>
    <alternativeName>
        <fullName evidence="7">Glutamate-5-semialdehyde dehydrogenase</fullName>
    </alternativeName>
    <alternativeName>
        <fullName evidence="7">Glutamyl-gamma-semialdehyde dehydrogenase</fullName>
        <shortName evidence="7">GSA dehydrogenase</shortName>
    </alternativeName>
</protein>
<evidence type="ECO:0000256" key="3">
    <source>
        <dbReference type="ARBA" id="ARBA00022650"/>
    </source>
</evidence>
<proteinExistence type="inferred from homology"/>
<dbReference type="Gene3D" id="3.40.605.10">
    <property type="entry name" value="Aldehyde Dehydrogenase, Chain A, domain 1"/>
    <property type="match status" value="1"/>
</dbReference>
<dbReference type="NCBIfam" id="NF001221">
    <property type="entry name" value="PRK00197.1"/>
    <property type="match status" value="1"/>
</dbReference>
<evidence type="ECO:0000256" key="4">
    <source>
        <dbReference type="ARBA" id="ARBA00022857"/>
    </source>
</evidence>
<evidence type="ECO:0000256" key="5">
    <source>
        <dbReference type="ARBA" id="ARBA00023002"/>
    </source>
</evidence>
<feature type="domain" description="Aldehyde dehydrogenase" evidence="8">
    <location>
        <begin position="58"/>
        <end position="257"/>
    </location>
</feature>
<comment type="function">
    <text evidence="7">Catalyzes the NADPH-dependent reduction of L-glutamate 5-phosphate into L-glutamate 5-semialdehyde and phosphate. The product spontaneously undergoes cyclization to form 1-pyrroline-5-carboxylate.</text>
</comment>
<accession>A0AA49GF28</accession>